<protein>
    <recommendedName>
        <fullName evidence="3">NET domain-containing protein</fullName>
    </recommendedName>
</protein>
<dbReference type="Proteomes" id="UP001470230">
    <property type="component" value="Unassembled WGS sequence"/>
</dbReference>
<proteinExistence type="predicted"/>
<comment type="caution">
    <text evidence="1">The sequence shown here is derived from an EMBL/GenBank/DDBJ whole genome shotgun (WGS) entry which is preliminary data.</text>
</comment>
<evidence type="ECO:0008006" key="3">
    <source>
        <dbReference type="Google" id="ProtNLM"/>
    </source>
</evidence>
<evidence type="ECO:0000313" key="1">
    <source>
        <dbReference type="EMBL" id="KAK8876528.1"/>
    </source>
</evidence>
<keyword evidence="2" id="KW-1185">Reference proteome</keyword>
<dbReference type="EMBL" id="JAPFFF010000012">
    <property type="protein sequence ID" value="KAK8876528.1"/>
    <property type="molecule type" value="Genomic_DNA"/>
</dbReference>
<gene>
    <name evidence="1" type="ORF">M9Y10_006744</name>
</gene>
<organism evidence="1 2">
    <name type="scientific">Tritrichomonas musculus</name>
    <dbReference type="NCBI Taxonomy" id="1915356"/>
    <lineage>
        <taxon>Eukaryota</taxon>
        <taxon>Metamonada</taxon>
        <taxon>Parabasalia</taxon>
        <taxon>Tritrichomonadida</taxon>
        <taxon>Tritrichomonadidae</taxon>
        <taxon>Tritrichomonas</taxon>
    </lineage>
</organism>
<name>A0ABR2JG10_9EUKA</name>
<sequence length="228" mass="26362">MNEEEKQRAIKIMEKLMAHPITKLFQDYKYDEDPENMSSSTNKNLNDIKSDIIDGKLTFSDWKKLTGLCFTNDKLFKEKEMKYFQIISKECKEIFEKLTQKTTANTFENWCSNVSSLHSAQIDFARRPPGKIFSIAIQLDSFKKIDNEKIIPLSLAEIKALQQALTLIKSADISHGLVNIVTELQPEIKPTNTNELNVELMKLDIKTVRALRDYLKVELEKQGDHYPT</sequence>
<reference evidence="1 2" key="1">
    <citation type="submission" date="2024-04" db="EMBL/GenBank/DDBJ databases">
        <title>Tritrichomonas musculus Genome.</title>
        <authorList>
            <person name="Alves-Ferreira E."/>
            <person name="Grigg M."/>
            <person name="Lorenzi H."/>
            <person name="Galac M."/>
        </authorList>
    </citation>
    <scope>NUCLEOTIDE SEQUENCE [LARGE SCALE GENOMIC DNA]</scope>
    <source>
        <strain evidence="1 2">EAF2021</strain>
    </source>
</reference>
<accession>A0ABR2JG10</accession>
<evidence type="ECO:0000313" key="2">
    <source>
        <dbReference type="Proteomes" id="UP001470230"/>
    </source>
</evidence>